<protein>
    <submittedName>
        <fullName evidence="3">Membrane protein</fullName>
    </submittedName>
</protein>
<keyword evidence="1" id="KW-0472">Membrane</keyword>
<feature type="transmembrane region" description="Helical" evidence="1">
    <location>
        <begin position="86"/>
        <end position="103"/>
    </location>
</feature>
<accession>A0A6F8YTH5</accession>
<feature type="domain" description="SPW repeat-containing integral membrane" evidence="2">
    <location>
        <begin position="35"/>
        <end position="130"/>
    </location>
</feature>
<keyword evidence="1" id="KW-1133">Transmembrane helix</keyword>
<dbReference type="AlphaFoldDB" id="A0A6F8YTH5"/>
<evidence type="ECO:0000313" key="3">
    <source>
        <dbReference type="EMBL" id="BCB89414.1"/>
    </source>
</evidence>
<dbReference type="KEGG" id="psuu:Psuf_067270"/>
<evidence type="ECO:0000256" key="1">
    <source>
        <dbReference type="SAM" id="Phobius"/>
    </source>
</evidence>
<reference evidence="3 4" key="2">
    <citation type="submission" date="2020-03" db="EMBL/GenBank/DDBJ databases">
        <authorList>
            <person name="Ichikawa N."/>
            <person name="Kimura A."/>
            <person name="Kitahashi Y."/>
            <person name="Uohara A."/>
        </authorList>
    </citation>
    <scope>NUCLEOTIDE SEQUENCE [LARGE SCALE GENOMIC DNA]</scope>
    <source>
        <strain evidence="3 4">NBRC 105367</strain>
    </source>
</reference>
<feature type="transmembrane region" description="Helical" evidence="1">
    <location>
        <begin position="27"/>
        <end position="50"/>
    </location>
</feature>
<keyword evidence="1" id="KW-0812">Transmembrane</keyword>
<organism evidence="3 4">
    <name type="scientific">Phytohabitans suffuscus</name>
    <dbReference type="NCBI Taxonomy" id="624315"/>
    <lineage>
        <taxon>Bacteria</taxon>
        <taxon>Bacillati</taxon>
        <taxon>Actinomycetota</taxon>
        <taxon>Actinomycetes</taxon>
        <taxon>Micromonosporales</taxon>
        <taxon>Micromonosporaceae</taxon>
    </lineage>
</organism>
<reference evidence="3 4" key="1">
    <citation type="submission" date="2020-03" db="EMBL/GenBank/DDBJ databases">
        <title>Whole genome shotgun sequence of Phytohabitans suffuscus NBRC 105367.</title>
        <authorList>
            <person name="Komaki H."/>
            <person name="Tamura T."/>
        </authorList>
    </citation>
    <scope>NUCLEOTIDE SEQUENCE [LARGE SCALE GENOMIC DNA]</scope>
    <source>
        <strain evidence="3 4">NBRC 105367</strain>
    </source>
</reference>
<evidence type="ECO:0000259" key="2">
    <source>
        <dbReference type="Pfam" id="PF03779"/>
    </source>
</evidence>
<feature type="transmembrane region" description="Helical" evidence="1">
    <location>
        <begin position="115"/>
        <end position="137"/>
    </location>
</feature>
<dbReference type="EMBL" id="AP022871">
    <property type="protein sequence ID" value="BCB89414.1"/>
    <property type="molecule type" value="Genomic_DNA"/>
</dbReference>
<feature type="transmembrane region" description="Helical" evidence="1">
    <location>
        <begin position="56"/>
        <end position="79"/>
    </location>
</feature>
<dbReference type="Proteomes" id="UP000503011">
    <property type="component" value="Chromosome"/>
</dbReference>
<dbReference type="RefSeq" id="WP_173161268.1">
    <property type="nucleotide sequence ID" value="NZ_AP022871.1"/>
</dbReference>
<sequence>MLSSTESIARHPDIAALRTRFERAAELPVAQAIEGLGFMAGLFLAISPWVLGFSDLPALAISNLVTGIALMVLALGFASAFERTHGVAWVAPLIGVWTILAPWLVEGPADTTTTIWNNVVVGGVCTLLGLVALPLVLRRGRRL</sequence>
<keyword evidence="4" id="KW-1185">Reference proteome</keyword>
<gene>
    <name evidence="3" type="ORF">Psuf_067270</name>
</gene>
<name>A0A6F8YTH5_9ACTN</name>
<dbReference type="InterPro" id="IPR005530">
    <property type="entry name" value="SPW"/>
</dbReference>
<proteinExistence type="predicted"/>
<evidence type="ECO:0000313" key="4">
    <source>
        <dbReference type="Proteomes" id="UP000503011"/>
    </source>
</evidence>
<dbReference type="Pfam" id="PF03779">
    <property type="entry name" value="SPW"/>
    <property type="match status" value="1"/>
</dbReference>